<feature type="domain" description="Tip attachment protein J central straight fiber" evidence="1">
    <location>
        <begin position="770"/>
        <end position="818"/>
    </location>
</feature>
<dbReference type="EMBL" id="NNRK01000022">
    <property type="protein sequence ID" value="OYR16710.1"/>
    <property type="molecule type" value="Genomic_DNA"/>
</dbReference>
<protein>
    <recommendedName>
        <fullName evidence="1">Tip attachment protein J central straight fiber domain-containing protein</fullName>
    </recommendedName>
</protein>
<dbReference type="RefSeq" id="WP_094575352.1">
    <property type="nucleotide sequence ID" value="NZ_JBHEEL010000009.1"/>
</dbReference>
<name>A0A256FPN2_9HYPH</name>
<dbReference type="Pfam" id="PF09327">
    <property type="entry name" value="Phage_Tail_Tip"/>
    <property type="match status" value="1"/>
</dbReference>
<dbReference type="Proteomes" id="UP000216345">
    <property type="component" value="Unassembled WGS sequence"/>
</dbReference>
<comment type="caution">
    <text evidence="2">The sequence shown here is derived from an EMBL/GenBank/DDBJ whole genome shotgun (WGS) entry which is preliminary data.</text>
</comment>
<accession>A0A256FPN2</accession>
<organism evidence="2 3">
    <name type="scientific">Brucella rhizosphaerae</name>
    <dbReference type="NCBI Taxonomy" id="571254"/>
    <lineage>
        <taxon>Bacteria</taxon>
        <taxon>Pseudomonadati</taxon>
        <taxon>Pseudomonadota</taxon>
        <taxon>Alphaproteobacteria</taxon>
        <taxon>Hyphomicrobiales</taxon>
        <taxon>Brucellaceae</taxon>
        <taxon>Brucella/Ochrobactrum group</taxon>
        <taxon>Brucella</taxon>
    </lineage>
</organism>
<dbReference type="AlphaFoldDB" id="A0A256FPN2"/>
<evidence type="ECO:0000313" key="2">
    <source>
        <dbReference type="EMBL" id="OYR16710.1"/>
    </source>
</evidence>
<dbReference type="InterPro" id="IPR015406">
    <property type="entry name" value="GpJ_CSF"/>
</dbReference>
<keyword evidence="3" id="KW-1185">Reference proteome</keyword>
<sequence>MIFTAIGTLVAGALFGGSLLAASLIAGGLALAAKLGISAYMNRRKSRKYSAVQGEIQYGADVAVQALYGTGKTKGHRIFYAKWGSGNKYNADVYVLSDGWCDGLEPYVFFYGQKQTLVERAKIGNEVAHYGVSGFGNLISIRFYDGRPGQGVDQRLVASATNSGRRWKNTSRVTNKAYVVFEREYDSEKFEKGRMEVEWVLRGLRCYDVRKDSTVAGGSGSHRLGNTATYEFSENPAIQRFNYQLGLRGLISDRTLIGEGKSIGQLDLASYIASMNVCDEFRNSRRRYTCNIWVTGDDDHTEILKEFEDAMAGFGLNRRGLSGVIAGAPQVPVLNIGPNDIPAGRESEISNRKSAFDLYNMMSGQFTSIESNWASESLKPIRVNADIAADGRRRQTSYDFLQVTDPDTAQYLLNIRYRQQRKGGKSTVPVSWRIGTLVQEGDWVTYDGRTWSVDEWKVSEDFRFTLVLTETGSDIYSEGSIEPGPIIIPPSPPINPSILSTIQNFKVEVGILKGADGFQHPTLRFAWDPPGDPTITAVRVFYRILDTTEEFEDQCTTPEAGQFQTTKNVQSGAFYMARATITTVPDRFKMFTPWISTLSQTSLQSIMVELQQVADDTRGVLQDTMKLQNLYRDLLERVSIDAAMGTGMNVVDRQVYTKQIQGAFAQIIEEKRVRADADGALAEITTALSAEMEDTNRNVTGLATAVFNISTEVTKHDEELEVIAQALLGVEATLGDVSAGGLISFKAQIPPPAGVLAQINILVRATVGVDFIQSGMIIQVYQQNGVLKSRIINQADQFIIWDGNASTMPFVYENGILKLANIRLGTLRFERLLSDNGKLEIRGDGNNAFLRITV</sequence>
<gene>
    <name evidence="2" type="ORF">CEV32_4344</name>
</gene>
<dbReference type="OrthoDB" id="7822067at2"/>
<evidence type="ECO:0000313" key="3">
    <source>
        <dbReference type="Proteomes" id="UP000216345"/>
    </source>
</evidence>
<reference evidence="2 3" key="1">
    <citation type="submission" date="2017-07" db="EMBL/GenBank/DDBJ databases">
        <title>Phylogenetic study on the rhizospheric bacterium Ochrobactrum sp. A44.</title>
        <authorList>
            <person name="Krzyzanowska D.M."/>
            <person name="Ossowicki A."/>
            <person name="Rajewska M."/>
            <person name="Maciag T."/>
            <person name="Kaczynski Z."/>
            <person name="Czerwicka M."/>
            <person name="Jafra S."/>
        </authorList>
    </citation>
    <scope>NUCLEOTIDE SEQUENCE [LARGE SCALE GENOMIC DNA]</scope>
    <source>
        <strain evidence="2 3">PR17</strain>
    </source>
</reference>
<proteinExistence type="predicted"/>
<evidence type="ECO:0000259" key="1">
    <source>
        <dbReference type="Pfam" id="PF09327"/>
    </source>
</evidence>